<keyword evidence="15" id="KW-0675">Receptor</keyword>
<dbReference type="InterPro" id="IPR036942">
    <property type="entry name" value="Beta-barrel_TonB_sf"/>
</dbReference>
<keyword evidence="6 11" id="KW-0798">TonB box</keyword>
<evidence type="ECO:0000313" key="15">
    <source>
        <dbReference type="EMBL" id="THG41933.1"/>
    </source>
</evidence>
<dbReference type="Pfam" id="PF07715">
    <property type="entry name" value="Plug"/>
    <property type="match status" value="1"/>
</dbReference>
<evidence type="ECO:0000256" key="4">
    <source>
        <dbReference type="ARBA" id="ARBA00022692"/>
    </source>
</evidence>
<dbReference type="PROSITE" id="PS52016">
    <property type="entry name" value="TONB_DEPENDENT_REC_3"/>
    <property type="match status" value="1"/>
</dbReference>
<keyword evidence="5" id="KW-0732">Signal</keyword>
<evidence type="ECO:0000256" key="8">
    <source>
        <dbReference type="ARBA" id="ARBA00023237"/>
    </source>
</evidence>
<dbReference type="Proteomes" id="UP000308038">
    <property type="component" value="Unassembled WGS sequence"/>
</dbReference>
<evidence type="ECO:0000256" key="9">
    <source>
        <dbReference type="PROSITE-ProRule" id="PRU01360"/>
    </source>
</evidence>
<keyword evidence="2 9" id="KW-0813">Transport</keyword>
<evidence type="ECO:0000256" key="10">
    <source>
        <dbReference type="PROSITE-ProRule" id="PRU10144"/>
    </source>
</evidence>
<accession>A0ABY2QM48</accession>
<keyword evidence="7 9" id="KW-0472">Membrane</keyword>
<dbReference type="InterPro" id="IPR037066">
    <property type="entry name" value="Plug_dom_sf"/>
</dbReference>
<dbReference type="Gene3D" id="2.40.170.20">
    <property type="entry name" value="TonB-dependent receptor, beta-barrel domain"/>
    <property type="match status" value="1"/>
</dbReference>
<feature type="compositionally biased region" description="Low complexity" evidence="12">
    <location>
        <begin position="150"/>
        <end position="172"/>
    </location>
</feature>
<feature type="region of interest" description="Disordered" evidence="12">
    <location>
        <begin position="148"/>
        <end position="173"/>
    </location>
</feature>
<evidence type="ECO:0000313" key="16">
    <source>
        <dbReference type="Proteomes" id="UP000308038"/>
    </source>
</evidence>
<evidence type="ECO:0000256" key="7">
    <source>
        <dbReference type="ARBA" id="ARBA00023136"/>
    </source>
</evidence>
<dbReference type="Gene3D" id="2.170.130.10">
    <property type="entry name" value="TonB-dependent receptor, plug domain"/>
    <property type="match status" value="1"/>
</dbReference>
<dbReference type="PANTHER" id="PTHR47234:SF2">
    <property type="entry name" value="TONB-DEPENDENT RECEPTOR"/>
    <property type="match status" value="1"/>
</dbReference>
<keyword evidence="3 9" id="KW-1134">Transmembrane beta strand</keyword>
<evidence type="ECO:0000256" key="6">
    <source>
        <dbReference type="ARBA" id="ARBA00023077"/>
    </source>
</evidence>
<keyword evidence="4 9" id="KW-0812">Transmembrane</keyword>
<dbReference type="SUPFAM" id="SSF56935">
    <property type="entry name" value="Porins"/>
    <property type="match status" value="1"/>
</dbReference>
<dbReference type="InterPro" id="IPR039426">
    <property type="entry name" value="TonB-dep_rcpt-like"/>
</dbReference>
<evidence type="ECO:0000256" key="11">
    <source>
        <dbReference type="RuleBase" id="RU003357"/>
    </source>
</evidence>
<dbReference type="InterPro" id="IPR000531">
    <property type="entry name" value="Beta-barrel_TonB"/>
</dbReference>
<comment type="similarity">
    <text evidence="9 11">Belongs to the TonB-dependent receptor family.</text>
</comment>
<evidence type="ECO:0000256" key="3">
    <source>
        <dbReference type="ARBA" id="ARBA00022452"/>
    </source>
</evidence>
<feature type="region of interest" description="Disordered" evidence="12">
    <location>
        <begin position="67"/>
        <end position="106"/>
    </location>
</feature>
<comment type="caution">
    <text evidence="15">The sequence shown here is derived from an EMBL/GenBank/DDBJ whole genome shotgun (WGS) entry which is preliminary data.</text>
</comment>
<name>A0ABY2QM48_9SPHN</name>
<feature type="compositionally biased region" description="Polar residues" evidence="12">
    <location>
        <begin position="76"/>
        <end position="85"/>
    </location>
</feature>
<organism evidence="15 16">
    <name type="scientific">Sphingomonas olei</name>
    <dbReference type="NCBI Taxonomy" id="1886787"/>
    <lineage>
        <taxon>Bacteria</taxon>
        <taxon>Pseudomonadati</taxon>
        <taxon>Pseudomonadota</taxon>
        <taxon>Alphaproteobacteria</taxon>
        <taxon>Sphingomonadales</taxon>
        <taxon>Sphingomonadaceae</taxon>
        <taxon>Sphingomonas</taxon>
    </lineage>
</organism>
<feature type="short sequence motif" description="TonB C-terminal box" evidence="10">
    <location>
        <begin position="972"/>
        <end position="989"/>
    </location>
</feature>
<comment type="subcellular location">
    <subcellularLocation>
        <location evidence="1 9">Cell outer membrane</location>
        <topology evidence="1 9">Multi-pass membrane protein</topology>
    </subcellularLocation>
</comment>
<feature type="domain" description="TonB-dependent receptor plug" evidence="14">
    <location>
        <begin position="119"/>
        <end position="233"/>
    </location>
</feature>
<evidence type="ECO:0000256" key="2">
    <source>
        <dbReference type="ARBA" id="ARBA00022448"/>
    </source>
</evidence>
<dbReference type="EMBL" id="SSTI01000001">
    <property type="protein sequence ID" value="THG41933.1"/>
    <property type="molecule type" value="Genomic_DNA"/>
</dbReference>
<evidence type="ECO:0000256" key="12">
    <source>
        <dbReference type="SAM" id="MobiDB-lite"/>
    </source>
</evidence>
<keyword evidence="16" id="KW-1185">Reference proteome</keyword>
<protein>
    <submittedName>
        <fullName evidence="15">TonB-dependent receptor</fullName>
    </submittedName>
</protein>
<reference evidence="15 16" key="1">
    <citation type="submission" date="2019-04" db="EMBL/GenBank/DDBJ databases">
        <title>Microbes associate with the intestines of laboratory mice.</title>
        <authorList>
            <person name="Navarre W."/>
            <person name="Wong E."/>
            <person name="Huang K.C."/>
            <person name="Tropini C."/>
            <person name="Ng K."/>
            <person name="Yu B."/>
        </authorList>
    </citation>
    <scope>NUCLEOTIDE SEQUENCE [LARGE SCALE GENOMIC DNA]</scope>
    <source>
        <strain evidence="15 16">NM83_B4-11</strain>
    </source>
</reference>
<dbReference type="PANTHER" id="PTHR47234">
    <property type="match status" value="1"/>
</dbReference>
<evidence type="ECO:0000259" key="13">
    <source>
        <dbReference type="Pfam" id="PF00593"/>
    </source>
</evidence>
<evidence type="ECO:0000259" key="14">
    <source>
        <dbReference type="Pfam" id="PF07715"/>
    </source>
</evidence>
<proteinExistence type="inferred from homology"/>
<dbReference type="Pfam" id="PF00593">
    <property type="entry name" value="TonB_dep_Rec_b-barrel"/>
    <property type="match status" value="1"/>
</dbReference>
<evidence type="ECO:0000256" key="5">
    <source>
        <dbReference type="ARBA" id="ARBA00022729"/>
    </source>
</evidence>
<feature type="domain" description="TonB-dependent receptor-like beta-barrel" evidence="13">
    <location>
        <begin position="472"/>
        <end position="948"/>
    </location>
</feature>
<sequence length="989" mass="104811">MISRPAAMPCQRYPRIRSARGPGGSKVRAREREVLKLINMLACCSIIAISATSAAAQTAPTGLGTVPDDAVAGTAPTGTPGQSQTESLEPAASAERESASSTDGDIIVTGSRVVSNGYQAPTPITVVGSQDLRNAAPNLTEALRQLPQLTGSTGPSTPSFTPGGSVSSTSSTANLRNLGITRTLVLLDGRRPPASGVTGTADISMFPQQLIKRVDIVTGGASAAYGSDAVAGVVNFVLDTKFRGVMGELRNGISTHGDGHSWAAEASAGFGFDDDRGSIVISGSINEQAPVDGRAREWANRGWAMVPNPLSGQAGQPQLLLRENVNLAAATYGGLITGMRRDGTRITTGPLRDIQFGADGSQSAYRHGELFTGTVEVGGDGPRYPAAIVSELNAKNIFGHAEYEFSNNFSVFAEGAYGYSRSEYPLLAPFFIGTAALVVQADNAFLPDNLRNAMAANGYSAIELGKVDMTFGQNRVTNTTKTLNLTAGFKATVGQFTIDGYYEHGESRYLLETSNQRINANTRLAADAVVNPATGQIVCRSSLTNPDNGCVAWNPFGQTPMTAEQRAYQQGAGFARSIAKQDVVALTVRGNLFSTWAGDVAAAVGAEYRDMSGTITVDPISQGIGFVATNPQPSGGGYNVKEAFGEVLVPLYRGDNFLQSIDFNGAIRRTDYSTSGGVTTWKLGLTSEVVSGLRLRGTYSQDIRAPNIGDLFGPRSRNVVAIVDPFNNNLVTQNVFTFTGSNPDLLPERAKTIAAGLSYRPEFLPGLGFSVDYYKIKIDDAIQTLSAQQLVNQCFAGDQGLCALTVRGADGRLTDVNGVALNIATVDISGIDFDASYQTRFAGGQLSLRGIATYLDNYTQEARGVAAVQYAGTGSFPSWRANLQATYTSGGTTIAIQERFIGAHRRVIPPVTIDQDHVPAVFYTNLTIRQQIEAGNAKPELFLSINNLFDKDPPPSDTNNISLGTSRVVDPLLYDTIGRYITVGGRIRF</sequence>
<dbReference type="InterPro" id="IPR010917">
    <property type="entry name" value="TonB_rcpt_CS"/>
</dbReference>
<dbReference type="PROSITE" id="PS01156">
    <property type="entry name" value="TONB_DEPENDENT_REC_2"/>
    <property type="match status" value="1"/>
</dbReference>
<gene>
    <name evidence="15" type="ORF">E5988_00160</name>
</gene>
<dbReference type="InterPro" id="IPR012910">
    <property type="entry name" value="Plug_dom"/>
</dbReference>
<evidence type="ECO:0000256" key="1">
    <source>
        <dbReference type="ARBA" id="ARBA00004571"/>
    </source>
</evidence>
<keyword evidence="8 9" id="KW-0998">Cell outer membrane</keyword>